<dbReference type="InterPro" id="IPR050091">
    <property type="entry name" value="PKS_NRPS_Biosynth_Enz"/>
</dbReference>
<keyword evidence="2" id="KW-0597">Phosphoprotein</keyword>
<evidence type="ECO:0000256" key="1">
    <source>
        <dbReference type="ARBA" id="ARBA00022450"/>
    </source>
</evidence>
<feature type="non-terminal residue" evidence="4">
    <location>
        <position position="1"/>
    </location>
</feature>
<dbReference type="InterPro" id="IPR014030">
    <property type="entry name" value="Ketoacyl_synth_N"/>
</dbReference>
<gene>
    <name evidence="4" type="ORF">PSYPI_43371</name>
</gene>
<keyword evidence="1" id="KW-0596">Phosphopantetheine</keyword>
<dbReference type="AlphaFoldDB" id="F3GP07"/>
<dbReference type="EMBL" id="AEAI01003508">
    <property type="protein sequence ID" value="EGH48810.1"/>
    <property type="molecule type" value="Genomic_DNA"/>
</dbReference>
<reference evidence="4 5" key="1">
    <citation type="journal article" date="2011" name="PLoS Pathog.">
        <title>Dynamic evolution of pathogenicity revealed by sequencing and comparative genomics of 19 Pseudomonas syringae isolates.</title>
        <authorList>
            <person name="Baltrus D.A."/>
            <person name="Nishimura M.T."/>
            <person name="Romanchuk A."/>
            <person name="Chang J.H."/>
            <person name="Mukhtar M.S."/>
            <person name="Cherkis K."/>
            <person name="Roach J."/>
            <person name="Grant S.R."/>
            <person name="Jones C.D."/>
            <person name="Dangl J.L."/>
        </authorList>
    </citation>
    <scope>NUCLEOTIDE SEQUENCE [LARGE SCALE GENOMIC DNA]</scope>
    <source>
        <strain evidence="4 5">1704B</strain>
    </source>
</reference>
<keyword evidence="5" id="KW-1185">Reference proteome</keyword>
<dbReference type="GO" id="GO:0004312">
    <property type="term" value="F:fatty acid synthase activity"/>
    <property type="evidence" value="ECO:0007669"/>
    <property type="project" value="TreeGrafter"/>
</dbReference>
<sequence>REILAMDPQERLFMQSCWRALEDSGYTKDKIKQQYDGDVGVYVGITKTGFNLYGPALWNQDERTIPTTSFSSVASR</sequence>
<evidence type="ECO:0000256" key="2">
    <source>
        <dbReference type="ARBA" id="ARBA00022553"/>
    </source>
</evidence>
<evidence type="ECO:0000313" key="4">
    <source>
        <dbReference type="EMBL" id="EGH48810.1"/>
    </source>
</evidence>
<dbReference type="Proteomes" id="UP000004986">
    <property type="component" value="Unassembled WGS sequence"/>
</dbReference>
<dbReference type="InterPro" id="IPR016039">
    <property type="entry name" value="Thiolase-like"/>
</dbReference>
<comment type="caution">
    <text evidence="4">The sequence shown here is derived from an EMBL/GenBank/DDBJ whole genome shotgun (WGS) entry which is preliminary data.</text>
</comment>
<dbReference type="SUPFAM" id="SSF53901">
    <property type="entry name" value="Thiolase-like"/>
    <property type="match status" value="1"/>
</dbReference>
<accession>F3GP07</accession>
<evidence type="ECO:0000313" key="5">
    <source>
        <dbReference type="Proteomes" id="UP000004986"/>
    </source>
</evidence>
<dbReference type="Pfam" id="PF00109">
    <property type="entry name" value="ketoacyl-synt"/>
    <property type="match status" value="1"/>
</dbReference>
<proteinExistence type="predicted"/>
<dbReference type="Gene3D" id="3.40.47.10">
    <property type="match status" value="1"/>
</dbReference>
<feature type="non-terminal residue" evidence="4">
    <location>
        <position position="76"/>
    </location>
</feature>
<dbReference type="GO" id="GO:0006633">
    <property type="term" value="P:fatty acid biosynthetic process"/>
    <property type="evidence" value="ECO:0007669"/>
    <property type="project" value="TreeGrafter"/>
</dbReference>
<dbReference type="PANTHER" id="PTHR43775">
    <property type="entry name" value="FATTY ACID SYNTHASE"/>
    <property type="match status" value="1"/>
</dbReference>
<evidence type="ECO:0000259" key="3">
    <source>
        <dbReference type="Pfam" id="PF00109"/>
    </source>
</evidence>
<name>F3GP07_PSESJ</name>
<dbReference type="PANTHER" id="PTHR43775:SF37">
    <property type="entry name" value="SI:DKEY-61P9.11"/>
    <property type="match status" value="1"/>
</dbReference>
<protein>
    <submittedName>
        <fullName evidence="4">Beta-ketoacyl synthase</fullName>
    </submittedName>
</protein>
<dbReference type="HOGENOM" id="CLU_2660531_0_0_6"/>
<organism evidence="4 5">
    <name type="scientific">Pseudomonas syringae pv. pisi str. 1704B</name>
    <dbReference type="NCBI Taxonomy" id="629263"/>
    <lineage>
        <taxon>Bacteria</taxon>
        <taxon>Pseudomonadati</taxon>
        <taxon>Pseudomonadota</taxon>
        <taxon>Gammaproteobacteria</taxon>
        <taxon>Pseudomonadales</taxon>
        <taxon>Pseudomonadaceae</taxon>
        <taxon>Pseudomonas</taxon>
        <taxon>Pseudomonas syringae</taxon>
    </lineage>
</organism>
<feature type="domain" description="Beta-ketoacyl synthase-like N-terminal" evidence="3">
    <location>
        <begin position="1"/>
        <end position="58"/>
    </location>
</feature>